<dbReference type="Gene3D" id="3.30.420.40">
    <property type="match status" value="2"/>
</dbReference>
<keyword evidence="2" id="KW-0808">Transferase</keyword>
<dbReference type="CDD" id="cd24007">
    <property type="entry name" value="ASKHA_NBD_eukNAGK-like"/>
    <property type="match status" value="1"/>
</dbReference>
<dbReference type="GO" id="GO:0016301">
    <property type="term" value="F:kinase activity"/>
    <property type="evidence" value="ECO:0007669"/>
    <property type="project" value="UniProtKB-KW"/>
</dbReference>
<feature type="domain" description="ATPase BadF/BadG/BcrA/BcrD type" evidence="1">
    <location>
        <begin position="5"/>
        <end position="270"/>
    </location>
</feature>
<comment type="caution">
    <text evidence="2">The sequence shown here is derived from an EMBL/GenBank/DDBJ whole genome shotgun (WGS) entry which is preliminary data.</text>
</comment>
<keyword evidence="2" id="KW-0418">Kinase</keyword>
<sequence length="325" mass="34836">MSLVLGIDGGGTKTLAVAADDNGRIIAHAIAGPTNPNGTDGQAVKRELRMLFAELEKHLPNGLGEVSHVFAGVAGTANEKAEKFIEELIEQILPKSTVVQVQPDILNALYSGTFGSPGIVQIAGTGSIAYGLNSSGQTGRVSGWGYLLGDEGSGFDIGKQGIAAALKSYDGRGPETMLLSMLYDHFHAAEPQMLLAKIYGAEHPKEEIASAAKIVFEAYKQGDPVAEGILDQAALEIAQNIRILMERLFPDGDQVPVVLAGGIFTDQTVMPPRLNRLLEDRQEIEWRNPDLPPVGGSLIAAYKLKQIGHKEKVIQQLIHSFHESR</sequence>
<dbReference type="EMBL" id="JBHRRZ010000003">
    <property type="protein sequence ID" value="MFC2947302.1"/>
    <property type="molecule type" value="Genomic_DNA"/>
</dbReference>
<dbReference type="InterPro" id="IPR002731">
    <property type="entry name" value="ATPase_BadF"/>
</dbReference>
<protein>
    <submittedName>
        <fullName evidence="2">N-acetylglucosamine kinase</fullName>
    </submittedName>
</protein>
<evidence type="ECO:0000313" key="3">
    <source>
        <dbReference type="Proteomes" id="UP001595387"/>
    </source>
</evidence>
<dbReference type="Pfam" id="PF01869">
    <property type="entry name" value="BcrAD_BadFG"/>
    <property type="match status" value="1"/>
</dbReference>
<evidence type="ECO:0000259" key="1">
    <source>
        <dbReference type="Pfam" id="PF01869"/>
    </source>
</evidence>
<accession>A0ABV7A2Q7</accession>
<dbReference type="PANTHER" id="PTHR43190">
    <property type="entry name" value="N-ACETYL-D-GLUCOSAMINE KINASE"/>
    <property type="match status" value="1"/>
</dbReference>
<proteinExistence type="predicted"/>
<gene>
    <name evidence="2" type="ORF">ACFODW_02835</name>
</gene>
<dbReference type="InterPro" id="IPR043129">
    <property type="entry name" value="ATPase_NBD"/>
</dbReference>
<dbReference type="InterPro" id="IPR052519">
    <property type="entry name" value="Euk-type_GlcNAc_Kinase"/>
</dbReference>
<dbReference type="SUPFAM" id="SSF53067">
    <property type="entry name" value="Actin-like ATPase domain"/>
    <property type="match status" value="2"/>
</dbReference>
<organism evidence="2 3">
    <name type="scientific">Virgibacillus sediminis</name>
    <dbReference type="NCBI Taxonomy" id="202260"/>
    <lineage>
        <taxon>Bacteria</taxon>
        <taxon>Bacillati</taxon>
        <taxon>Bacillota</taxon>
        <taxon>Bacilli</taxon>
        <taxon>Bacillales</taxon>
        <taxon>Bacillaceae</taxon>
        <taxon>Virgibacillus</taxon>
    </lineage>
</organism>
<reference evidence="3" key="1">
    <citation type="journal article" date="2019" name="Int. J. Syst. Evol. Microbiol.">
        <title>The Global Catalogue of Microorganisms (GCM) 10K type strain sequencing project: providing services to taxonomists for standard genome sequencing and annotation.</title>
        <authorList>
            <consortium name="The Broad Institute Genomics Platform"/>
            <consortium name="The Broad Institute Genome Sequencing Center for Infectious Disease"/>
            <person name="Wu L."/>
            <person name="Ma J."/>
        </authorList>
    </citation>
    <scope>NUCLEOTIDE SEQUENCE [LARGE SCALE GENOMIC DNA]</scope>
    <source>
        <strain evidence="3">KCTC 13193</strain>
    </source>
</reference>
<evidence type="ECO:0000313" key="2">
    <source>
        <dbReference type="EMBL" id="MFC2947302.1"/>
    </source>
</evidence>
<keyword evidence="3" id="KW-1185">Reference proteome</keyword>
<dbReference type="RefSeq" id="WP_390302653.1">
    <property type="nucleotide sequence ID" value="NZ_JBHRRZ010000003.1"/>
</dbReference>
<name>A0ABV7A2Q7_9BACI</name>
<dbReference type="PANTHER" id="PTHR43190:SF3">
    <property type="entry name" value="N-ACETYL-D-GLUCOSAMINE KINASE"/>
    <property type="match status" value="1"/>
</dbReference>
<dbReference type="Proteomes" id="UP001595387">
    <property type="component" value="Unassembled WGS sequence"/>
</dbReference>